<protein>
    <recommendedName>
        <fullName evidence="4">Acid phosphatase/vanadium-dependent haloperoxidase-related protein</fullName>
    </recommendedName>
</protein>
<keyword evidence="1" id="KW-0472">Membrane</keyword>
<keyword evidence="1" id="KW-1133">Transmembrane helix</keyword>
<feature type="transmembrane region" description="Helical" evidence="1">
    <location>
        <begin position="46"/>
        <end position="69"/>
    </location>
</feature>
<evidence type="ECO:0008006" key="4">
    <source>
        <dbReference type="Google" id="ProtNLM"/>
    </source>
</evidence>
<name>A0A9D4VEV6_ADICA</name>
<organism evidence="2 3">
    <name type="scientific">Adiantum capillus-veneris</name>
    <name type="common">Maidenhair fern</name>
    <dbReference type="NCBI Taxonomy" id="13818"/>
    <lineage>
        <taxon>Eukaryota</taxon>
        <taxon>Viridiplantae</taxon>
        <taxon>Streptophyta</taxon>
        <taxon>Embryophyta</taxon>
        <taxon>Tracheophyta</taxon>
        <taxon>Polypodiopsida</taxon>
        <taxon>Polypodiidae</taxon>
        <taxon>Polypodiales</taxon>
        <taxon>Pteridineae</taxon>
        <taxon>Pteridaceae</taxon>
        <taxon>Vittarioideae</taxon>
        <taxon>Adiantum</taxon>
    </lineage>
</organism>
<keyword evidence="3" id="KW-1185">Reference proteome</keyword>
<dbReference type="Proteomes" id="UP000886520">
    <property type="component" value="Chromosome 1"/>
</dbReference>
<dbReference type="EMBL" id="JABFUD020000001">
    <property type="protein sequence ID" value="KAI5084755.1"/>
    <property type="molecule type" value="Genomic_DNA"/>
</dbReference>
<dbReference type="InterPro" id="IPR003832">
    <property type="entry name" value="DUF212"/>
</dbReference>
<reference evidence="2" key="1">
    <citation type="submission" date="2021-01" db="EMBL/GenBank/DDBJ databases">
        <title>Adiantum capillus-veneris genome.</title>
        <authorList>
            <person name="Fang Y."/>
            <person name="Liao Q."/>
        </authorList>
    </citation>
    <scope>NUCLEOTIDE SEQUENCE</scope>
    <source>
        <strain evidence="2">H3</strain>
        <tissue evidence="2">Leaf</tissue>
    </source>
</reference>
<evidence type="ECO:0000313" key="3">
    <source>
        <dbReference type="Proteomes" id="UP000886520"/>
    </source>
</evidence>
<evidence type="ECO:0000256" key="1">
    <source>
        <dbReference type="SAM" id="Phobius"/>
    </source>
</evidence>
<dbReference type="PANTHER" id="PTHR31446">
    <property type="entry name" value="ACID PHOSPHATASE/VANADIUM-DEPENDENT HALOPEROXIDASE-RELATED PROTEIN"/>
    <property type="match status" value="1"/>
</dbReference>
<comment type="caution">
    <text evidence="2">The sequence shown here is derived from an EMBL/GenBank/DDBJ whole genome shotgun (WGS) entry which is preliminary data.</text>
</comment>
<dbReference type="OrthoDB" id="1716650at2759"/>
<gene>
    <name evidence="2" type="ORF">GOP47_0000924</name>
</gene>
<accession>A0A9D4VEV6</accession>
<keyword evidence="1" id="KW-0812">Transmembrane</keyword>
<evidence type="ECO:0000313" key="2">
    <source>
        <dbReference type="EMBL" id="KAI5084755.1"/>
    </source>
</evidence>
<dbReference type="Pfam" id="PF02681">
    <property type="entry name" value="DUF212"/>
    <property type="match status" value="1"/>
</dbReference>
<dbReference type="AlphaFoldDB" id="A0A9D4VEV6"/>
<proteinExistence type="predicted"/>
<feature type="transmembrane region" description="Helical" evidence="1">
    <location>
        <begin position="75"/>
        <end position="92"/>
    </location>
</feature>
<dbReference type="PANTHER" id="PTHR31446:SF29">
    <property type="entry name" value="ACID PHOSPHATASE_VANADIUM-DEPENDENT HALOPEROXIDASE-RELATED PROTEIN"/>
    <property type="match status" value="1"/>
</dbReference>
<sequence length="107" mass="11584">MEPSFGLHRGCSSIFENQPLISFMIAQSLEVFTTLYKEKRLEAKRLLGYGGMPSSHATTVMGLAAAIGLKNDHGVSLFGVALILAIVVMYDASRVKLQAGRQAEVLN</sequence>